<dbReference type="Gene3D" id="3.30.420.10">
    <property type="entry name" value="Ribonuclease H-like superfamily/Ribonuclease H"/>
    <property type="match status" value="1"/>
</dbReference>
<evidence type="ECO:0000313" key="1">
    <source>
        <dbReference type="EMBL" id="KFM66484.1"/>
    </source>
</evidence>
<accession>A0A087TMZ5</accession>
<dbReference type="OrthoDB" id="7787442at2759"/>
<dbReference type="EMBL" id="KK115971">
    <property type="protein sequence ID" value="KFM66484.1"/>
    <property type="molecule type" value="Genomic_DNA"/>
</dbReference>
<keyword evidence="2" id="KW-1185">Reference proteome</keyword>
<protein>
    <submittedName>
        <fullName evidence="1">Uncharacterized protein</fullName>
    </submittedName>
</protein>
<organism evidence="1 2">
    <name type="scientific">Stegodyphus mimosarum</name>
    <name type="common">African social velvet spider</name>
    <dbReference type="NCBI Taxonomy" id="407821"/>
    <lineage>
        <taxon>Eukaryota</taxon>
        <taxon>Metazoa</taxon>
        <taxon>Ecdysozoa</taxon>
        <taxon>Arthropoda</taxon>
        <taxon>Chelicerata</taxon>
        <taxon>Arachnida</taxon>
        <taxon>Araneae</taxon>
        <taxon>Araneomorphae</taxon>
        <taxon>Entelegynae</taxon>
        <taxon>Eresoidea</taxon>
        <taxon>Eresidae</taxon>
        <taxon>Stegodyphus</taxon>
    </lineage>
</organism>
<feature type="non-terminal residue" evidence="1">
    <location>
        <position position="145"/>
    </location>
</feature>
<dbReference type="GO" id="GO:0003676">
    <property type="term" value="F:nucleic acid binding"/>
    <property type="evidence" value="ECO:0007669"/>
    <property type="project" value="InterPro"/>
</dbReference>
<gene>
    <name evidence="1" type="ORF">X975_13415</name>
</gene>
<sequence>MANMAAIEPEPHVRSSGQSISYSANHVQGHRNTPEPHHAGTKVPVLPLMCHPSVKLHRDKASSHTSKSTVNFLKEMEQKTGIKAIPFTDIPSKSPDVSPMDFWAFGLLKTALSKRCPKTLTGLWKAVREEWDRIPLLTLQKALLS</sequence>
<name>A0A087TMZ5_STEMI</name>
<dbReference type="InterPro" id="IPR036397">
    <property type="entry name" value="RNaseH_sf"/>
</dbReference>
<evidence type="ECO:0000313" key="2">
    <source>
        <dbReference type="Proteomes" id="UP000054359"/>
    </source>
</evidence>
<reference evidence="1 2" key="1">
    <citation type="submission" date="2013-11" db="EMBL/GenBank/DDBJ databases">
        <title>Genome sequencing of Stegodyphus mimosarum.</title>
        <authorList>
            <person name="Bechsgaard J."/>
        </authorList>
    </citation>
    <scope>NUCLEOTIDE SEQUENCE [LARGE SCALE GENOMIC DNA]</scope>
</reference>
<dbReference type="Proteomes" id="UP000054359">
    <property type="component" value="Unassembled WGS sequence"/>
</dbReference>
<proteinExistence type="predicted"/>
<dbReference type="AlphaFoldDB" id="A0A087TMZ5"/>